<dbReference type="Pfam" id="PF08327">
    <property type="entry name" value="AHSA1"/>
    <property type="match status" value="2"/>
</dbReference>
<dbReference type="AlphaFoldDB" id="A0A1H6BKA8"/>
<feature type="domain" description="Activator of Hsp90 ATPase homologue 1/2-like C-terminal" evidence="2">
    <location>
        <begin position="25"/>
        <end position="165"/>
    </location>
</feature>
<dbReference type="RefSeq" id="WP_103934634.1">
    <property type="nucleotide sequence ID" value="NZ_FNVA01000007.1"/>
</dbReference>
<dbReference type="SUPFAM" id="SSF55961">
    <property type="entry name" value="Bet v1-like"/>
    <property type="match status" value="2"/>
</dbReference>
<dbReference type="InterPro" id="IPR013538">
    <property type="entry name" value="ASHA1/2-like_C"/>
</dbReference>
<organism evidence="3 4">
    <name type="scientific">Bryocella elongata</name>
    <dbReference type="NCBI Taxonomy" id="863522"/>
    <lineage>
        <taxon>Bacteria</taxon>
        <taxon>Pseudomonadati</taxon>
        <taxon>Acidobacteriota</taxon>
        <taxon>Terriglobia</taxon>
        <taxon>Terriglobales</taxon>
        <taxon>Acidobacteriaceae</taxon>
        <taxon>Bryocella</taxon>
    </lineage>
</organism>
<sequence>MSTSAMPVEIQTPAAHELKISRIFNAPRELVWKAFTEADMMQEWMGPRGFGVTSVTWPAEAGGQWARKMEGCAPATQKMAYLGQSGTVLEMRPPELLVFTFAWDDRNTVGLPPSPYQENTVTVRLEEQGNKTVMHFTQGPFASASECNGHTGGWNSSFDKLTDLLSTQQPGRTEAAGDIPTELHLQRVFKAPMETVFAVWTNPAHLAQWWGPKGFTNPHCEFERRNGGRIEIDMRSPDGVIYPMAGTVIEFYPPHRFHFTASALDAEGNPLFTNWNSVFFEEVGGGTRVTLDVHVMNQTAQAPQYLKGMREGWTMSFGKLEEYLAAIA</sequence>
<evidence type="ECO:0000313" key="4">
    <source>
        <dbReference type="Proteomes" id="UP000236728"/>
    </source>
</evidence>
<comment type="similarity">
    <text evidence="1">Belongs to the AHA1 family.</text>
</comment>
<keyword evidence="4" id="KW-1185">Reference proteome</keyword>
<dbReference type="Gene3D" id="3.30.530.20">
    <property type="match status" value="2"/>
</dbReference>
<evidence type="ECO:0000313" key="3">
    <source>
        <dbReference type="EMBL" id="SEG61104.1"/>
    </source>
</evidence>
<accession>A0A1H6BKA8</accession>
<gene>
    <name evidence="3" type="ORF">SAMN05421819_3779</name>
</gene>
<protein>
    <submittedName>
        <fullName evidence="3">Uncharacterized conserved protein YndB, AHSA1/START domain</fullName>
    </submittedName>
</protein>
<dbReference type="Proteomes" id="UP000236728">
    <property type="component" value="Unassembled WGS sequence"/>
</dbReference>
<reference evidence="3 4" key="1">
    <citation type="submission" date="2016-10" db="EMBL/GenBank/DDBJ databases">
        <authorList>
            <person name="de Groot N.N."/>
        </authorList>
    </citation>
    <scope>NUCLEOTIDE SEQUENCE [LARGE SCALE GENOMIC DNA]</scope>
    <source>
        <strain evidence="3 4">DSM 22489</strain>
    </source>
</reference>
<proteinExistence type="inferred from homology"/>
<dbReference type="EMBL" id="FNVA01000007">
    <property type="protein sequence ID" value="SEG61104.1"/>
    <property type="molecule type" value="Genomic_DNA"/>
</dbReference>
<dbReference type="CDD" id="cd07814">
    <property type="entry name" value="SRPBCC_CalC_Aha1-like"/>
    <property type="match status" value="2"/>
</dbReference>
<dbReference type="PANTHER" id="PTHR36929">
    <property type="entry name" value="ATTACHMENT SUBUNIT, PUTATIVE-RELATED"/>
    <property type="match status" value="1"/>
</dbReference>
<dbReference type="OrthoDB" id="118698at2"/>
<dbReference type="PANTHER" id="PTHR36929:SF5">
    <property type="entry name" value="BLR6751 PROTEIN"/>
    <property type="match status" value="1"/>
</dbReference>
<evidence type="ECO:0000256" key="1">
    <source>
        <dbReference type="ARBA" id="ARBA00006817"/>
    </source>
</evidence>
<dbReference type="InterPro" id="IPR023393">
    <property type="entry name" value="START-like_dom_sf"/>
</dbReference>
<evidence type="ECO:0000259" key="2">
    <source>
        <dbReference type="Pfam" id="PF08327"/>
    </source>
</evidence>
<name>A0A1H6BKA8_9BACT</name>
<feature type="domain" description="Activator of Hsp90 ATPase homologue 1/2-like C-terminal" evidence="2">
    <location>
        <begin position="190"/>
        <end position="324"/>
    </location>
</feature>